<evidence type="ECO:0000256" key="5">
    <source>
        <dbReference type="SAM" id="MobiDB-lite"/>
    </source>
</evidence>
<gene>
    <name evidence="7" type="ORF">MDA_GLEAN10013305</name>
</gene>
<comment type="function">
    <text evidence="4">Component of the exocyst complex involved in the docking of exocytic vesicles with fusion sites on the plasma membrane.</text>
</comment>
<dbReference type="PANTHER" id="PTHR13043">
    <property type="entry name" value="EXOCYST COMPLEX COMPONENT SEC5"/>
    <property type="match status" value="1"/>
</dbReference>
<reference evidence="8" key="1">
    <citation type="journal article" date="2013" name="Science">
        <title>Comparative analysis of bat genomes provides insight into the evolution of flight and immunity.</title>
        <authorList>
            <person name="Zhang G."/>
            <person name="Cowled C."/>
            <person name="Shi Z."/>
            <person name="Huang Z."/>
            <person name="Bishop-Lilly K.A."/>
            <person name="Fang X."/>
            <person name="Wynne J.W."/>
            <person name="Xiong Z."/>
            <person name="Baker M.L."/>
            <person name="Zhao W."/>
            <person name="Tachedjian M."/>
            <person name="Zhu Y."/>
            <person name="Zhou P."/>
            <person name="Jiang X."/>
            <person name="Ng J."/>
            <person name="Yang L."/>
            <person name="Wu L."/>
            <person name="Xiao J."/>
            <person name="Feng Y."/>
            <person name="Chen Y."/>
            <person name="Sun X."/>
            <person name="Zhang Y."/>
            <person name="Marsh G.A."/>
            <person name="Crameri G."/>
            <person name="Broder C.C."/>
            <person name="Frey K.G."/>
            <person name="Wang L.F."/>
            <person name="Wang J."/>
        </authorList>
    </citation>
    <scope>NUCLEOTIDE SEQUENCE [LARGE SCALE GENOMIC DNA]</scope>
</reference>
<comment type="subunit">
    <text evidence="4">Component of the exocyst complex.</text>
</comment>
<dbReference type="AlphaFoldDB" id="L5MIT8"/>
<keyword evidence="4" id="KW-0653">Protein transport</keyword>
<dbReference type="InterPro" id="IPR029175">
    <property type="entry name" value="EXOC2/Sec5"/>
</dbReference>
<organism evidence="7 8">
    <name type="scientific">Myotis davidii</name>
    <name type="common">David's myotis</name>
    <dbReference type="NCBI Taxonomy" id="225400"/>
    <lineage>
        <taxon>Eukaryota</taxon>
        <taxon>Metazoa</taxon>
        <taxon>Chordata</taxon>
        <taxon>Craniata</taxon>
        <taxon>Vertebrata</taxon>
        <taxon>Euteleostomi</taxon>
        <taxon>Mammalia</taxon>
        <taxon>Eutheria</taxon>
        <taxon>Laurasiatheria</taxon>
        <taxon>Chiroptera</taxon>
        <taxon>Yangochiroptera</taxon>
        <taxon>Vespertilionidae</taxon>
        <taxon>Myotis</taxon>
    </lineage>
</organism>
<dbReference type="PANTHER" id="PTHR13043:SF1">
    <property type="entry name" value="EXOCYST COMPLEX COMPONENT 2"/>
    <property type="match status" value="1"/>
</dbReference>
<dbReference type="Proteomes" id="UP000010556">
    <property type="component" value="Unassembled WGS sequence"/>
</dbReference>
<feature type="region of interest" description="Disordered" evidence="5">
    <location>
        <begin position="147"/>
        <end position="204"/>
    </location>
</feature>
<dbReference type="GO" id="GO:0006887">
    <property type="term" value="P:exocytosis"/>
    <property type="evidence" value="ECO:0007669"/>
    <property type="project" value="UniProtKB-KW"/>
</dbReference>
<accession>L5MIT8</accession>
<sequence length="278" mass="30373">MTLLPSKLCSSLFSALPQSSGFLMCGSCQPSTREDRSRLVLLNMRRSAAPSQLQGKPFKKPKFIPPARSNPSLNEEITKLDPEMQLSEVFTISKELVPRVLSRVVEAVSEELSRLMQCVSSFSKNGALQMLNAGDAMMRTGHLKINGTTDLVPTNQHSASPKWDTDPATTPERHPTKSQPTLPRPHGTKFGAQPSPAQPGNGHCGRQARLEICALRDTVAVHLTPESRSSFKQALEALPQLSSGADKKLLEELLNKFKSSMHLQLTCFQAASSALMKT</sequence>
<evidence type="ECO:0000313" key="7">
    <source>
        <dbReference type="EMBL" id="ELK38195.1"/>
    </source>
</evidence>
<keyword evidence="2 4" id="KW-0813">Transport</keyword>
<dbReference type="InterPro" id="IPR039481">
    <property type="entry name" value="EXOC2/Sec5_N_dom"/>
</dbReference>
<proteinExistence type="inferred from homology"/>
<evidence type="ECO:0000256" key="1">
    <source>
        <dbReference type="ARBA" id="ARBA00010578"/>
    </source>
</evidence>
<feature type="compositionally biased region" description="Polar residues" evidence="5">
    <location>
        <begin position="147"/>
        <end position="159"/>
    </location>
</feature>
<evidence type="ECO:0000259" key="6">
    <source>
        <dbReference type="Pfam" id="PF15469"/>
    </source>
</evidence>
<dbReference type="GO" id="GO:0006893">
    <property type="term" value="P:Golgi to plasma membrane transport"/>
    <property type="evidence" value="ECO:0007669"/>
    <property type="project" value="UniProtKB-UniRule"/>
</dbReference>
<dbReference type="GO" id="GO:0000145">
    <property type="term" value="C:exocyst"/>
    <property type="evidence" value="ECO:0007669"/>
    <property type="project" value="UniProtKB-UniRule"/>
</dbReference>
<feature type="domain" description="Exocyst complex component EXOC2/Sec5 N-terminal" evidence="6">
    <location>
        <begin position="87"/>
        <end position="130"/>
    </location>
</feature>
<keyword evidence="3 4" id="KW-0268">Exocytosis</keyword>
<evidence type="ECO:0000313" key="8">
    <source>
        <dbReference type="Proteomes" id="UP000010556"/>
    </source>
</evidence>
<protein>
    <recommendedName>
        <fullName evidence="4">Exocyst complex component 2</fullName>
    </recommendedName>
</protein>
<dbReference type="GO" id="GO:0015031">
    <property type="term" value="P:protein transport"/>
    <property type="evidence" value="ECO:0007669"/>
    <property type="project" value="UniProtKB-KW"/>
</dbReference>
<evidence type="ECO:0000256" key="2">
    <source>
        <dbReference type="ARBA" id="ARBA00022448"/>
    </source>
</evidence>
<keyword evidence="8" id="KW-1185">Reference proteome</keyword>
<evidence type="ECO:0000256" key="3">
    <source>
        <dbReference type="ARBA" id="ARBA00022483"/>
    </source>
</evidence>
<dbReference type="EMBL" id="KB099299">
    <property type="protein sequence ID" value="ELK38195.1"/>
    <property type="molecule type" value="Genomic_DNA"/>
</dbReference>
<evidence type="ECO:0000256" key="4">
    <source>
        <dbReference type="RuleBase" id="RU365069"/>
    </source>
</evidence>
<comment type="similarity">
    <text evidence="1 4">Belongs to the SEC5 family.</text>
</comment>
<dbReference type="eggNOG" id="KOG2347">
    <property type="taxonomic scope" value="Eukaryota"/>
</dbReference>
<dbReference type="Pfam" id="PF15469">
    <property type="entry name" value="Sec5"/>
    <property type="match status" value="2"/>
</dbReference>
<name>L5MIT8_MYODS</name>
<feature type="domain" description="Exocyst complex component EXOC2/Sec5 N-terminal" evidence="6">
    <location>
        <begin position="207"/>
        <end position="268"/>
    </location>
</feature>